<evidence type="ECO:0000313" key="7">
    <source>
        <dbReference type="EMBL" id="AOZ08723.1"/>
    </source>
</evidence>
<keyword evidence="8" id="KW-1185">Reference proteome</keyword>
<evidence type="ECO:0000256" key="2">
    <source>
        <dbReference type="ARBA" id="ARBA00022801"/>
    </source>
</evidence>
<dbReference type="Gene3D" id="3.40.50.1820">
    <property type="entry name" value="alpha/beta hydrolase"/>
    <property type="match status" value="1"/>
</dbReference>
<keyword evidence="5" id="KW-0812">Transmembrane</keyword>
<evidence type="ECO:0000256" key="3">
    <source>
        <dbReference type="PROSITE-ProRule" id="PRU10038"/>
    </source>
</evidence>
<name>A0ABN4TU94_9BURK</name>
<evidence type="ECO:0000256" key="1">
    <source>
        <dbReference type="ARBA" id="ARBA00010515"/>
    </source>
</evidence>
<dbReference type="InterPro" id="IPR036188">
    <property type="entry name" value="FAD/NAD-bd_sf"/>
</dbReference>
<feature type="region of interest" description="Disordered" evidence="4">
    <location>
        <begin position="830"/>
        <end position="854"/>
    </location>
</feature>
<dbReference type="PROSITE" id="PS01174">
    <property type="entry name" value="LIPASE_GDXG_SER"/>
    <property type="match status" value="1"/>
</dbReference>
<evidence type="ECO:0000256" key="4">
    <source>
        <dbReference type="SAM" id="MobiDB-lite"/>
    </source>
</evidence>
<dbReference type="Proteomes" id="UP000177515">
    <property type="component" value="Chromosome 2"/>
</dbReference>
<keyword evidence="5" id="KW-0472">Membrane</keyword>
<dbReference type="GO" id="GO:0016787">
    <property type="term" value="F:hydrolase activity"/>
    <property type="evidence" value="ECO:0007669"/>
    <property type="project" value="UniProtKB-KW"/>
</dbReference>
<dbReference type="InterPro" id="IPR029058">
    <property type="entry name" value="AB_hydrolase_fold"/>
</dbReference>
<dbReference type="Pfam" id="PF13738">
    <property type="entry name" value="Pyr_redox_3"/>
    <property type="match status" value="1"/>
</dbReference>
<keyword evidence="2 7" id="KW-0378">Hydrolase</keyword>
<gene>
    <name evidence="7" type="ORF">BKK80_22675</name>
</gene>
<dbReference type="PANTHER" id="PTHR42877:SF4">
    <property type="entry name" value="FAD_NAD(P)-BINDING DOMAIN-CONTAINING PROTEIN-RELATED"/>
    <property type="match status" value="1"/>
</dbReference>
<sequence>MPATAPTPAAPGATPDEPLAAILIGAGFAGIGMAVALRRAGIEDFLILERGRDVGGVWRDNSYPGAACDVPSHLYSFSFEPNPDWSRTFAPQAEIHRYLQHCARKYGLAPHLRFGAEVAQARYDEARALWQVTLADGATLHTRLLVSATGQLSRPALPKLPGIEHFRGHSFHSAHWDHGYDLSGKRVAVVGTGASAIQFVPAIAGSVGSLAVFQRSPAYLMPRPDRAYRGWEKLLYRRLPWAMRLHRAGIYLRYESRALAFTRFRWLMKLAVGLPFRRLLARQVPDAALRARLTPDYPIGCKRILLSSEYLRAMSQPNVTLVTAGIRRITADGIECADGAHHAVDAIVYGTGFAATEFLSPMRITGRDGQDLNEAWRHGAQAYLGLTVPGFPNFFMLYGPNTNLGHNSIVYMLESQIAHVLRCLQAMRDARASAIEVDEAPYRRFNTRVQQRLAGTVWNGCTSWYVDASGHNSTNWPGFTLTYRWLARHSSLAAYRLTRPLPGPTGPAGGVEVAEARAWPEAAAAGFLRAFLRVAFRTLIGPPLGARAQRCIVALLTPLMPGAGGTARSWRRAGGIALEVVAPVMAPVATPASGAASAGAILYLHGGAFCLGSPATHRSITTRLAAAAGMPVWVPDYRLAPEHPHPAALEDALTSYAALRAAGHAPGQIVIAGDSAGGALALALALALRERGDPAPAALLLLSPVTDPTLGGDTLASRRKQDPMICRAWLEQGLRWYDGGTGGSGSAARPLATDLHGLPPMLVQAGDQEVLLADATRLAAHAQACGVPCRLEVHLGRWHVFHLQAFYLPSARAALRGLAAFARRQVAAQAPAVASEAPPRPEPALPPDHGVPAA</sequence>
<evidence type="ECO:0000256" key="5">
    <source>
        <dbReference type="SAM" id="Phobius"/>
    </source>
</evidence>
<feature type="active site" evidence="3">
    <location>
        <position position="675"/>
    </location>
</feature>
<protein>
    <submittedName>
        <fullName evidence="7">Alpha/beta hydrolase</fullName>
    </submittedName>
</protein>
<dbReference type="RefSeq" id="WP_071071400.1">
    <property type="nucleotide sequence ID" value="NZ_CP017755.1"/>
</dbReference>
<dbReference type="Gene3D" id="3.50.50.60">
    <property type="entry name" value="FAD/NAD(P)-binding domain"/>
    <property type="match status" value="2"/>
</dbReference>
<dbReference type="InterPro" id="IPR051209">
    <property type="entry name" value="FAD-bind_Monooxygenase_sf"/>
</dbReference>
<dbReference type="PANTHER" id="PTHR42877">
    <property type="entry name" value="L-ORNITHINE N(5)-MONOOXYGENASE-RELATED"/>
    <property type="match status" value="1"/>
</dbReference>
<proteinExistence type="inferred from homology"/>
<evidence type="ECO:0000259" key="6">
    <source>
        <dbReference type="Pfam" id="PF07859"/>
    </source>
</evidence>
<feature type="transmembrane region" description="Helical" evidence="5">
    <location>
        <begin position="20"/>
        <end position="37"/>
    </location>
</feature>
<accession>A0ABN4TU94</accession>
<dbReference type="InterPro" id="IPR033140">
    <property type="entry name" value="Lipase_GDXG_put_SER_AS"/>
</dbReference>
<dbReference type="InterPro" id="IPR013094">
    <property type="entry name" value="AB_hydrolase_3"/>
</dbReference>
<dbReference type="PROSITE" id="PS01173">
    <property type="entry name" value="LIPASE_GDXG_HIS"/>
    <property type="match status" value="1"/>
</dbReference>
<comment type="similarity">
    <text evidence="1">Belongs to the 'GDXG' lipolytic enzyme family.</text>
</comment>
<dbReference type="SUPFAM" id="SSF51905">
    <property type="entry name" value="FAD/NAD(P)-binding domain"/>
    <property type="match status" value="2"/>
</dbReference>
<organism evidence="7 8">
    <name type="scientific">Cupriavidus malaysiensis</name>
    <dbReference type="NCBI Taxonomy" id="367825"/>
    <lineage>
        <taxon>Bacteria</taxon>
        <taxon>Pseudomonadati</taxon>
        <taxon>Pseudomonadota</taxon>
        <taxon>Betaproteobacteria</taxon>
        <taxon>Burkholderiales</taxon>
        <taxon>Burkholderiaceae</taxon>
        <taxon>Cupriavidus</taxon>
    </lineage>
</organism>
<keyword evidence="5" id="KW-1133">Transmembrane helix</keyword>
<reference evidence="7 8" key="1">
    <citation type="submission" date="2016-10" db="EMBL/GenBank/DDBJ databases">
        <title>Complete genome sequences of three Cupriavidus strains isolated from various Malaysian environments.</title>
        <authorList>
            <person name="Abdullah A.A.-A."/>
            <person name="Shafie N.A.H."/>
            <person name="Lau N.S."/>
        </authorList>
    </citation>
    <scope>NUCLEOTIDE SEQUENCE [LARGE SCALE GENOMIC DNA]</scope>
    <source>
        <strain evidence="7 8">USMAA1020</strain>
    </source>
</reference>
<dbReference type="InterPro" id="IPR002168">
    <property type="entry name" value="Lipase_GDXG_HIS_AS"/>
</dbReference>
<dbReference type="Pfam" id="PF07859">
    <property type="entry name" value="Abhydrolase_3"/>
    <property type="match status" value="1"/>
</dbReference>
<evidence type="ECO:0000313" key="8">
    <source>
        <dbReference type="Proteomes" id="UP000177515"/>
    </source>
</evidence>
<dbReference type="EMBL" id="CP017755">
    <property type="protein sequence ID" value="AOZ08723.1"/>
    <property type="molecule type" value="Genomic_DNA"/>
</dbReference>
<dbReference type="SUPFAM" id="SSF53474">
    <property type="entry name" value="alpha/beta-Hydrolases"/>
    <property type="match status" value="1"/>
</dbReference>
<feature type="domain" description="Alpha/beta hydrolase fold-3" evidence="6">
    <location>
        <begin position="601"/>
        <end position="802"/>
    </location>
</feature>